<evidence type="ECO:0000313" key="2">
    <source>
        <dbReference type="Proteomes" id="UP001331515"/>
    </source>
</evidence>
<gene>
    <name evidence="1" type="ORF">CgunFtcFv8_026431</name>
</gene>
<protein>
    <submittedName>
        <fullName evidence="1">Uncharacterized protein</fullName>
    </submittedName>
</protein>
<name>A0AAN8DX07_CHAGU</name>
<evidence type="ECO:0000313" key="1">
    <source>
        <dbReference type="EMBL" id="KAK5930170.1"/>
    </source>
</evidence>
<dbReference type="AlphaFoldDB" id="A0AAN8DX07"/>
<accession>A0AAN8DX07</accession>
<keyword evidence="2" id="KW-1185">Reference proteome</keyword>
<dbReference type="Proteomes" id="UP001331515">
    <property type="component" value="Unassembled WGS sequence"/>
</dbReference>
<proteinExistence type="predicted"/>
<organism evidence="1 2">
    <name type="scientific">Champsocephalus gunnari</name>
    <name type="common">Mackerel icefish</name>
    <dbReference type="NCBI Taxonomy" id="52237"/>
    <lineage>
        <taxon>Eukaryota</taxon>
        <taxon>Metazoa</taxon>
        <taxon>Chordata</taxon>
        <taxon>Craniata</taxon>
        <taxon>Vertebrata</taxon>
        <taxon>Euteleostomi</taxon>
        <taxon>Actinopterygii</taxon>
        <taxon>Neopterygii</taxon>
        <taxon>Teleostei</taxon>
        <taxon>Neoteleostei</taxon>
        <taxon>Acanthomorphata</taxon>
        <taxon>Eupercaria</taxon>
        <taxon>Perciformes</taxon>
        <taxon>Notothenioidei</taxon>
        <taxon>Channichthyidae</taxon>
        <taxon>Champsocephalus</taxon>
    </lineage>
</organism>
<reference evidence="1 2" key="1">
    <citation type="journal article" date="2023" name="Mol. Biol. Evol.">
        <title>Genomics of Secondarily Temperate Adaptation in the Only Non-Antarctic Icefish.</title>
        <authorList>
            <person name="Rivera-Colon A.G."/>
            <person name="Rayamajhi N."/>
            <person name="Minhas B.F."/>
            <person name="Madrigal G."/>
            <person name="Bilyk K.T."/>
            <person name="Yoon V."/>
            <person name="Hune M."/>
            <person name="Gregory S."/>
            <person name="Cheng C.H.C."/>
            <person name="Catchen J.M."/>
        </authorList>
    </citation>
    <scope>NUCLEOTIDE SEQUENCE [LARGE SCALE GENOMIC DNA]</scope>
    <source>
        <tissue evidence="1">White muscle</tissue>
    </source>
</reference>
<sequence length="112" mass="12232">MPQVRSHCVCCESAPRFFDSLSVSLMFQKVDMCAPCDAVFTEPPHHASARCTHGTEGPDEITPFTAALSSGWQQRGGGQPVDQFHCGSRSAHRITAFLLLTHPNIVIIIKIP</sequence>
<dbReference type="EMBL" id="JAURVH010001516">
    <property type="protein sequence ID" value="KAK5930170.1"/>
    <property type="molecule type" value="Genomic_DNA"/>
</dbReference>
<comment type="caution">
    <text evidence="1">The sequence shown here is derived from an EMBL/GenBank/DDBJ whole genome shotgun (WGS) entry which is preliminary data.</text>
</comment>